<dbReference type="InterPro" id="IPR025893">
    <property type="entry name" value="Tocopherol_cyclase"/>
</dbReference>
<dbReference type="RefSeq" id="XP_012179068.1">
    <property type="nucleotide sequence ID" value="XM_012323678.1"/>
</dbReference>
<feature type="transmembrane region" description="Helical" evidence="2">
    <location>
        <begin position="6"/>
        <end position="27"/>
    </location>
</feature>
<evidence type="ECO:0000313" key="4">
    <source>
        <dbReference type="Proteomes" id="UP000006352"/>
    </source>
</evidence>
<sequence>MDWEDVYLFPFALALTVLEYMAICFGLPSPGPQRDHFAPHPSAKFEGYYTRVQLEDGGTLALIFCWVKNAKIRENLVCVIHAPADGSKVPSFYHEIYPEQLSITAKDPTSKTPSFRINVPGLGNMTVTSSRTEYTLAIPDVRLSLTLCLTNHTSWLRTRPLSGPMGPLARLSRYLPLNWHVYSLASDADYTIVLAGRTYTGHGVAHLEKNWGRSFPSGWLWSQTFKVDNETICLAGGSALPGVQAYLVGYRSTGLCWDFRPPFTMGIGLFSPFLRVQCDSGAGVVELEARTWLRKLKVNIHAPVDSFIGLPAPLKDGHQPQFAFESFRATVITEAYIRCWPWGGWERAEEDHPKTVENEVSSASLEFGGIFSHLVNHYDNMARIRPGDSSLACSVTNPQPRSIILLDMSDGSATSVEINDALFCTHFKEVCTECSFDGREENDSFFGFDPIDREGIEAPPASVNKDGEYQCKKHGSTLLRVEEADHQGPDGRQEGGQEVVASVRLAGGSKSRTYVV</sequence>
<dbReference type="GeneID" id="24094696"/>
<keyword evidence="4" id="KW-1185">Reference proteome</keyword>
<dbReference type="AlphaFoldDB" id="J4GLE9"/>
<evidence type="ECO:0000256" key="1">
    <source>
        <dbReference type="SAM" id="MobiDB-lite"/>
    </source>
</evidence>
<dbReference type="EMBL" id="HE796951">
    <property type="protein sequence ID" value="CCL99785.1"/>
    <property type="molecule type" value="Genomic_DNA"/>
</dbReference>
<dbReference type="OrthoDB" id="5421239at2759"/>
<keyword evidence="2" id="KW-1133">Transmembrane helix</keyword>
<reference evidence="3 4" key="1">
    <citation type="journal article" date="2012" name="Appl. Environ. Microbiol.">
        <title>Short-read sequencing for genomic analysis of the brown rot fungus Fibroporia radiculosa.</title>
        <authorList>
            <person name="Tang J.D."/>
            <person name="Perkins A.D."/>
            <person name="Sonstegard T.S."/>
            <person name="Schroeder S.G."/>
            <person name="Burgess S.C."/>
            <person name="Diehl S.V."/>
        </authorList>
    </citation>
    <scope>NUCLEOTIDE SEQUENCE [LARGE SCALE GENOMIC DNA]</scope>
    <source>
        <strain evidence="3 4">TFFH 294</strain>
    </source>
</reference>
<feature type="compositionally biased region" description="Basic and acidic residues" evidence="1">
    <location>
        <begin position="484"/>
        <end position="495"/>
    </location>
</feature>
<protein>
    <submittedName>
        <fullName evidence="3">Uncharacterized protein</fullName>
    </submittedName>
</protein>
<feature type="region of interest" description="Disordered" evidence="1">
    <location>
        <begin position="484"/>
        <end position="516"/>
    </location>
</feature>
<name>J4GLE9_9APHY</name>
<evidence type="ECO:0000313" key="3">
    <source>
        <dbReference type="EMBL" id="CCL99785.1"/>
    </source>
</evidence>
<gene>
    <name evidence="3" type="ORF">FIBRA_01807</name>
</gene>
<dbReference type="Proteomes" id="UP000006352">
    <property type="component" value="Unassembled WGS sequence"/>
</dbReference>
<dbReference type="InParanoid" id="J4GLE9"/>
<proteinExistence type="predicted"/>
<dbReference type="SUPFAM" id="SSF159245">
    <property type="entry name" value="AttH-like"/>
    <property type="match status" value="1"/>
</dbReference>
<dbReference type="GO" id="GO:0009976">
    <property type="term" value="F:tocopherol cyclase activity"/>
    <property type="evidence" value="ECO:0007669"/>
    <property type="project" value="InterPro"/>
</dbReference>
<organism evidence="3 4">
    <name type="scientific">Fibroporia radiculosa</name>
    <dbReference type="NCBI Taxonomy" id="599839"/>
    <lineage>
        <taxon>Eukaryota</taxon>
        <taxon>Fungi</taxon>
        <taxon>Dikarya</taxon>
        <taxon>Basidiomycota</taxon>
        <taxon>Agaricomycotina</taxon>
        <taxon>Agaricomycetes</taxon>
        <taxon>Polyporales</taxon>
        <taxon>Fibroporiaceae</taxon>
        <taxon>Fibroporia</taxon>
    </lineage>
</organism>
<keyword evidence="2" id="KW-0472">Membrane</keyword>
<keyword evidence="2" id="KW-0812">Transmembrane</keyword>
<dbReference type="PANTHER" id="PTHR35309:SF4">
    <property type="entry name" value="TOCOPHEROL CYCLASE"/>
    <property type="match status" value="1"/>
</dbReference>
<evidence type="ECO:0000256" key="2">
    <source>
        <dbReference type="SAM" id="Phobius"/>
    </source>
</evidence>
<dbReference type="PANTHER" id="PTHR35309">
    <property type="match status" value="1"/>
</dbReference>
<accession>J4GLE9</accession>
<dbReference type="HOGENOM" id="CLU_527879_0_0_1"/>